<gene>
    <name evidence="3" type="ORF">MCEL_06180</name>
</gene>
<dbReference type="InterPro" id="IPR050266">
    <property type="entry name" value="AB_hydrolase_sf"/>
</dbReference>
<dbReference type="GO" id="GO:0016020">
    <property type="term" value="C:membrane"/>
    <property type="evidence" value="ECO:0007669"/>
    <property type="project" value="TreeGrafter"/>
</dbReference>
<dbReference type="AlphaFoldDB" id="A0A7I7RD20"/>
<dbReference type="GO" id="GO:0016787">
    <property type="term" value="F:hydrolase activity"/>
    <property type="evidence" value="ECO:0007669"/>
    <property type="project" value="UniProtKB-KW"/>
</dbReference>
<organism evidence="3 4">
    <name type="scientific">Mycolicibacterium celeriflavum</name>
    <name type="common">Mycobacterium celeriflavum</name>
    <dbReference type="NCBI Taxonomy" id="1249101"/>
    <lineage>
        <taxon>Bacteria</taxon>
        <taxon>Bacillati</taxon>
        <taxon>Actinomycetota</taxon>
        <taxon>Actinomycetes</taxon>
        <taxon>Mycobacteriales</taxon>
        <taxon>Mycobacteriaceae</taxon>
        <taxon>Mycolicibacterium</taxon>
    </lineage>
</organism>
<dbReference type="InterPro" id="IPR000073">
    <property type="entry name" value="AB_hydrolase_1"/>
</dbReference>
<feature type="domain" description="AB hydrolase-1" evidence="2">
    <location>
        <begin position="47"/>
        <end position="288"/>
    </location>
</feature>
<keyword evidence="1 3" id="KW-0378">Hydrolase</keyword>
<sequence length="303" mass="33217">MRRHGGLAWQADIVTDTAAFTARVENDLREAPTPSGVLRYYDVGEGPVLLFLHGSGPGVTGWRNFRGGLPTFAERFRCLILEFPGFGVSDDFGGHPMVTAQGAVVPFLDALGVDRVDIVGNSMGGGVGINFAINNPDRIGKLVTIGGIGTNIFSPGPSEGIRLLQEFTEDPTRQRLVDWLNSMVYDQSLVTEQLIEERWRLATDPETLAAARRMYGKAAFAQMMAFMRSSDASLPWAQMHRVAAPTLLTWGRDDRVSPLDMALIPMRSIPNAELHVFPNCGHWAMIEAKEAFESTVLGFLARP</sequence>
<keyword evidence="4" id="KW-1185">Reference proteome</keyword>
<dbReference type="KEGG" id="mcee:MCEL_06180"/>
<dbReference type="Proteomes" id="UP000466431">
    <property type="component" value="Chromosome"/>
</dbReference>
<dbReference type="PANTHER" id="PTHR43798:SF31">
    <property type="entry name" value="AB HYDROLASE SUPERFAMILY PROTEIN YCLE"/>
    <property type="match status" value="1"/>
</dbReference>
<name>A0A7I7RD20_MYCCF</name>
<protein>
    <submittedName>
        <fullName evidence="3">Alpha/beta hydrolase</fullName>
    </submittedName>
</protein>
<dbReference type="PRINTS" id="PR00111">
    <property type="entry name" value="ABHYDROLASE"/>
</dbReference>
<proteinExistence type="predicted"/>
<evidence type="ECO:0000313" key="4">
    <source>
        <dbReference type="Proteomes" id="UP000466431"/>
    </source>
</evidence>
<dbReference type="InterPro" id="IPR029058">
    <property type="entry name" value="AB_hydrolase_fold"/>
</dbReference>
<dbReference type="SUPFAM" id="SSF53474">
    <property type="entry name" value="alpha/beta-Hydrolases"/>
    <property type="match status" value="1"/>
</dbReference>
<dbReference type="Pfam" id="PF00561">
    <property type="entry name" value="Abhydrolase_1"/>
    <property type="match status" value="1"/>
</dbReference>
<evidence type="ECO:0000259" key="2">
    <source>
        <dbReference type="Pfam" id="PF00561"/>
    </source>
</evidence>
<evidence type="ECO:0000256" key="1">
    <source>
        <dbReference type="ARBA" id="ARBA00022801"/>
    </source>
</evidence>
<dbReference type="EMBL" id="AP022591">
    <property type="protein sequence ID" value="BBY42323.1"/>
    <property type="molecule type" value="Genomic_DNA"/>
</dbReference>
<accession>A0A7I7RD20</accession>
<dbReference type="PANTHER" id="PTHR43798">
    <property type="entry name" value="MONOACYLGLYCEROL LIPASE"/>
    <property type="match status" value="1"/>
</dbReference>
<reference evidence="3 4" key="1">
    <citation type="journal article" date="2019" name="Emerg. Microbes Infect.">
        <title>Comprehensive subspecies identification of 175 nontuberculous mycobacteria species based on 7547 genomic profiles.</title>
        <authorList>
            <person name="Matsumoto Y."/>
            <person name="Kinjo T."/>
            <person name="Motooka D."/>
            <person name="Nabeya D."/>
            <person name="Jung N."/>
            <person name="Uechi K."/>
            <person name="Horii T."/>
            <person name="Iida T."/>
            <person name="Fujita J."/>
            <person name="Nakamura S."/>
        </authorList>
    </citation>
    <scope>NUCLEOTIDE SEQUENCE [LARGE SCALE GENOMIC DNA]</scope>
    <source>
        <strain evidence="3 4">JCM 18439</strain>
    </source>
</reference>
<evidence type="ECO:0000313" key="3">
    <source>
        <dbReference type="EMBL" id="BBY42323.1"/>
    </source>
</evidence>
<dbReference type="Gene3D" id="3.40.50.1820">
    <property type="entry name" value="alpha/beta hydrolase"/>
    <property type="match status" value="1"/>
</dbReference>